<dbReference type="PANTHER" id="PTHR12215:SF10">
    <property type="entry name" value="L-AMINOADIPATE-SEMIALDEHYDE DEHYDROGENASE-PHOSPHOPANTETHEINYL TRANSFERASE"/>
    <property type="match status" value="1"/>
</dbReference>
<dbReference type="Pfam" id="PF01648">
    <property type="entry name" value="ACPS"/>
    <property type="match status" value="1"/>
</dbReference>
<keyword evidence="2 4" id="KW-0808">Transferase</keyword>
<dbReference type="EMBL" id="JAASQV010000001">
    <property type="protein sequence ID" value="NIJ64029.1"/>
    <property type="molecule type" value="Genomic_DNA"/>
</dbReference>
<dbReference type="GO" id="GO:0008897">
    <property type="term" value="F:holo-[acyl-carrier-protein] synthase activity"/>
    <property type="evidence" value="ECO:0007669"/>
    <property type="project" value="InterPro"/>
</dbReference>
<evidence type="ECO:0000256" key="2">
    <source>
        <dbReference type="ARBA" id="ARBA00022679"/>
    </source>
</evidence>
<evidence type="ECO:0000313" key="5">
    <source>
        <dbReference type="Proteomes" id="UP000564677"/>
    </source>
</evidence>
<dbReference type="GO" id="GO:0005829">
    <property type="term" value="C:cytosol"/>
    <property type="evidence" value="ECO:0007669"/>
    <property type="project" value="TreeGrafter"/>
</dbReference>
<dbReference type="GO" id="GO:0000287">
    <property type="term" value="F:magnesium ion binding"/>
    <property type="evidence" value="ECO:0007669"/>
    <property type="project" value="InterPro"/>
</dbReference>
<evidence type="ECO:0000259" key="3">
    <source>
        <dbReference type="Pfam" id="PF01648"/>
    </source>
</evidence>
<dbReference type="PANTHER" id="PTHR12215">
    <property type="entry name" value="PHOSPHOPANTETHEINE TRANSFERASE"/>
    <property type="match status" value="1"/>
</dbReference>
<dbReference type="RefSeq" id="WP_167298442.1">
    <property type="nucleotide sequence ID" value="NZ_JAASQV010000001.1"/>
</dbReference>
<comment type="similarity">
    <text evidence="1">Belongs to the P-Pant transferase superfamily. Gsp/Sfp/HetI/AcpT family.</text>
</comment>
<keyword evidence="5" id="KW-1185">Reference proteome</keyword>
<dbReference type="AlphaFoldDB" id="A0A7X5UXD0"/>
<dbReference type="SUPFAM" id="SSF56214">
    <property type="entry name" value="4'-phosphopantetheinyl transferase"/>
    <property type="match status" value="1"/>
</dbReference>
<evidence type="ECO:0000256" key="1">
    <source>
        <dbReference type="ARBA" id="ARBA00010990"/>
    </source>
</evidence>
<sequence>MRTTPRPSGTVTLWLVPREGEHRDPGAEFAELDAAARARLEEIRAPEARDTQLLSRAWLARLLRAQFGPASAHWSVGIDCNGRATLRDAPREITIAFAHGRDTIALAIGHDCGAGLGIDLEDRLGGDDPLLAPVMLSPAELAQYHCLGTGERRRRYLLARWVAKEAYAKALGRGLALGFDAIDTIEVAPGHFGIRDPYAPDDAAWQVRLIEPDDGTAVAVALAPSGNRPVAIDLHDPDGFRGSVTTGEAEYAAEPSFD</sequence>
<dbReference type="Proteomes" id="UP000564677">
    <property type="component" value="Unassembled WGS sequence"/>
</dbReference>
<proteinExistence type="inferred from homology"/>
<dbReference type="GO" id="GO:0019878">
    <property type="term" value="P:lysine biosynthetic process via aminoadipic acid"/>
    <property type="evidence" value="ECO:0007669"/>
    <property type="project" value="TreeGrafter"/>
</dbReference>
<reference evidence="4 5" key="1">
    <citation type="submission" date="2020-03" db="EMBL/GenBank/DDBJ databases">
        <title>Genomic Encyclopedia of Type Strains, Phase IV (KMG-IV): sequencing the most valuable type-strain genomes for metagenomic binning, comparative biology and taxonomic classification.</title>
        <authorList>
            <person name="Goeker M."/>
        </authorList>
    </citation>
    <scope>NUCLEOTIDE SEQUENCE [LARGE SCALE GENOMIC DNA]</scope>
    <source>
        <strain evidence="4 5">DSM 4733</strain>
    </source>
</reference>
<organism evidence="4 5">
    <name type="scientific">Sphingomonas leidyi</name>
    <dbReference type="NCBI Taxonomy" id="68569"/>
    <lineage>
        <taxon>Bacteria</taxon>
        <taxon>Pseudomonadati</taxon>
        <taxon>Pseudomonadota</taxon>
        <taxon>Alphaproteobacteria</taxon>
        <taxon>Sphingomonadales</taxon>
        <taxon>Sphingomonadaceae</taxon>
        <taxon>Sphingomonas</taxon>
    </lineage>
</organism>
<dbReference type="InterPro" id="IPR050559">
    <property type="entry name" value="P-Pant_transferase_sf"/>
</dbReference>
<evidence type="ECO:0000313" key="4">
    <source>
        <dbReference type="EMBL" id="NIJ64029.1"/>
    </source>
</evidence>
<dbReference type="InterPro" id="IPR037143">
    <property type="entry name" value="4-PPantetheinyl_Trfase_dom_sf"/>
</dbReference>
<dbReference type="Gene3D" id="3.90.470.20">
    <property type="entry name" value="4'-phosphopantetheinyl transferase domain"/>
    <property type="match status" value="2"/>
</dbReference>
<gene>
    <name evidence="4" type="ORF">FHR20_000960</name>
</gene>
<dbReference type="EC" id="2.7.8.-" evidence="4"/>
<name>A0A7X5UXD0_9SPHN</name>
<comment type="caution">
    <text evidence="4">The sequence shown here is derived from an EMBL/GenBank/DDBJ whole genome shotgun (WGS) entry which is preliminary data.</text>
</comment>
<protein>
    <submittedName>
        <fullName evidence="4">4'-phosphopantetheinyl transferase</fullName>
        <ecNumber evidence="4">2.7.8.-</ecNumber>
    </submittedName>
</protein>
<dbReference type="InterPro" id="IPR008278">
    <property type="entry name" value="4-PPantetheinyl_Trfase_dom"/>
</dbReference>
<feature type="domain" description="4'-phosphopantetheinyl transferase" evidence="3">
    <location>
        <begin position="115"/>
        <end position="219"/>
    </location>
</feature>
<accession>A0A7X5UXD0</accession>